<organism evidence="2">
    <name type="scientific">Schistocephalus solidus</name>
    <name type="common">Tapeworm</name>
    <dbReference type="NCBI Taxonomy" id="70667"/>
    <lineage>
        <taxon>Eukaryota</taxon>
        <taxon>Metazoa</taxon>
        <taxon>Spiralia</taxon>
        <taxon>Lophotrochozoa</taxon>
        <taxon>Platyhelminthes</taxon>
        <taxon>Cestoda</taxon>
        <taxon>Eucestoda</taxon>
        <taxon>Diphyllobothriidea</taxon>
        <taxon>Diphyllobothriidae</taxon>
        <taxon>Schistocephalus</taxon>
    </lineage>
</organism>
<name>A0A0X3Q5Q2_SCHSO</name>
<protein>
    <submittedName>
        <fullName evidence="2">Uncharacterized protein</fullName>
    </submittedName>
</protein>
<evidence type="ECO:0000256" key="1">
    <source>
        <dbReference type="SAM" id="MobiDB-lite"/>
    </source>
</evidence>
<evidence type="ECO:0000313" key="2">
    <source>
        <dbReference type="EMBL" id="JAP57587.1"/>
    </source>
</evidence>
<dbReference type="EMBL" id="GEEE01005638">
    <property type="protein sequence ID" value="JAP57587.1"/>
    <property type="molecule type" value="Transcribed_RNA"/>
</dbReference>
<proteinExistence type="predicted"/>
<dbReference type="AlphaFoldDB" id="A0A0X3Q5Q2"/>
<reference evidence="2" key="1">
    <citation type="submission" date="2016-01" db="EMBL/GenBank/DDBJ databases">
        <title>Reference transcriptome for the parasite Schistocephalus solidus: insights into the molecular evolution of parasitism.</title>
        <authorList>
            <person name="Hebert F.O."/>
            <person name="Grambauer S."/>
            <person name="Barber I."/>
            <person name="Landry C.R."/>
            <person name="Aubin-Horth N."/>
        </authorList>
    </citation>
    <scope>NUCLEOTIDE SEQUENCE</scope>
</reference>
<accession>A0A0X3Q5Q2</accession>
<feature type="compositionally biased region" description="Polar residues" evidence="1">
    <location>
        <begin position="82"/>
        <end position="103"/>
    </location>
</feature>
<gene>
    <name evidence="2" type="ORF">TR160365</name>
</gene>
<feature type="region of interest" description="Disordered" evidence="1">
    <location>
        <begin position="82"/>
        <end position="105"/>
    </location>
</feature>
<sequence>YHYKCFSYFHVIQEKKLPPVRMIAIQIREGLTQLQSVCSLSVFARNRDSASGKKASVYGRSLSAEEVNGCRLQRRCRIPQGNTWDRVQMPRTPSNRKTDSTVSAPRILGNCSIDAQAESSVGDTGVRAG</sequence>
<feature type="non-terminal residue" evidence="2">
    <location>
        <position position="1"/>
    </location>
</feature>
<feature type="non-terminal residue" evidence="2">
    <location>
        <position position="129"/>
    </location>
</feature>